<dbReference type="AlphaFoldDB" id="A0A140DS12"/>
<reference evidence="1 2" key="1">
    <citation type="journal article" date="2016" name="Gut Pathog.">
        <title>Whole genome sequencing of "Faecalibaculum rodentium" ALO17, isolated from C57BL/6J laboratory mouse feces.</title>
        <authorList>
            <person name="Lim S."/>
            <person name="Chang D.H."/>
            <person name="Ahn S."/>
            <person name="Kim B.C."/>
        </authorList>
    </citation>
    <scope>NUCLEOTIDE SEQUENCE [LARGE SCALE GENOMIC DNA]</scope>
    <source>
        <strain evidence="1 2">Alo17</strain>
    </source>
</reference>
<evidence type="ECO:0000313" key="2">
    <source>
        <dbReference type="Proteomes" id="UP000069771"/>
    </source>
</evidence>
<protein>
    <submittedName>
        <fullName evidence="1">Uncharacterized protein</fullName>
    </submittedName>
</protein>
<dbReference type="KEGG" id="fro:AALO17_03050"/>
<gene>
    <name evidence="1" type="ORF">AALO17_03050</name>
</gene>
<proteinExistence type="predicted"/>
<organism evidence="1 2">
    <name type="scientific">Faecalibaculum rodentium</name>
    <dbReference type="NCBI Taxonomy" id="1702221"/>
    <lineage>
        <taxon>Bacteria</taxon>
        <taxon>Bacillati</taxon>
        <taxon>Bacillota</taxon>
        <taxon>Erysipelotrichia</taxon>
        <taxon>Erysipelotrichales</taxon>
        <taxon>Erysipelotrichaceae</taxon>
        <taxon>Faecalibaculum</taxon>
    </lineage>
</organism>
<accession>A0A140DS12</accession>
<name>A0A140DS12_9FIRM</name>
<sequence length="50" mass="6071">MIVFQVQRIDVVSSCIYFVFPVRFSKSVSTHDRCFHRLRLLMKSQAFQRY</sequence>
<keyword evidence="2" id="KW-1185">Reference proteome</keyword>
<evidence type="ECO:0000313" key="1">
    <source>
        <dbReference type="EMBL" id="AMK53439.1"/>
    </source>
</evidence>
<dbReference type="Proteomes" id="UP000069771">
    <property type="component" value="Chromosome"/>
</dbReference>
<dbReference type="EMBL" id="CP011391">
    <property type="protein sequence ID" value="AMK53439.1"/>
    <property type="molecule type" value="Genomic_DNA"/>
</dbReference>